<feature type="transmembrane region" description="Helical" evidence="6">
    <location>
        <begin position="169"/>
        <end position="188"/>
    </location>
</feature>
<sequence length="561" mass="60617">MQEPKVERTDPPPGDAAQDALDLQAVGYEPVLKRYFGFVESFSASFCAMNFIGVTRMLLYIGLSTGGPAALFSTSVIVVFGVTATAAVLAEICSALPLSGSIYIWASEAAGKRWARLTGFVVAWWACTAWISFTASNSQGPAQYLLSLMVLFGSDIPGGLTPENPNYRYILFAVTLGCLWLALALNYLPPRYFSWTFRFTVGLLFVDLLLSVTWFPVGVSRTYGFRSAQEVFTGRNNTTGFSDAWAWVLSFYYAGYAPVGYDAAGHVSEETRNASTTSARGIFWSGFASAVLALVATIVWLFCIPPDDILATFDAPQPFVQIWAASIGRGGAVVMTVIAVLGLILSTSCAVTASSRLIFAIARDGILPGSRWIAKPSPQGQPRNAVTVILVVSTLLLIISIGSQVAFTSLLSAGATSMSTGQVARLTRPSLYQRVLVDLLVPPAGHSEGVQEQQMEPWAVGSIVLHHWIPVQPVPPGRDVLSSRVSLHGSDLQLCNRHHGWCVNIRDHLLVGHPRGSMAPSGTGGRDEEARPRDIDMRRRLHRSAVNHEMVKAVAFGADRT</sequence>
<feature type="transmembrane region" description="Helical" evidence="6">
    <location>
        <begin position="244"/>
        <end position="261"/>
    </location>
</feature>
<accession>A0A427YRN0</accession>
<protein>
    <submittedName>
        <fullName evidence="7">Uncharacterized protein</fullName>
    </submittedName>
</protein>
<dbReference type="GO" id="GO:0016020">
    <property type="term" value="C:membrane"/>
    <property type="evidence" value="ECO:0007669"/>
    <property type="project" value="UniProtKB-SubCell"/>
</dbReference>
<proteinExistence type="predicted"/>
<evidence type="ECO:0000256" key="2">
    <source>
        <dbReference type="ARBA" id="ARBA00022448"/>
    </source>
</evidence>
<evidence type="ECO:0000256" key="5">
    <source>
        <dbReference type="ARBA" id="ARBA00023136"/>
    </source>
</evidence>
<comment type="caution">
    <text evidence="7">The sequence shown here is derived from an EMBL/GenBank/DDBJ whole genome shotgun (WGS) entry which is preliminary data.</text>
</comment>
<feature type="transmembrane region" description="Helical" evidence="6">
    <location>
        <begin position="114"/>
        <end position="133"/>
    </location>
</feature>
<dbReference type="OrthoDB" id="10054429at2759"/>
<evidence type="ECO:0000256" key="3">
    <source>
        <dbReference type="ARBA" id="ARBA00022692"/>
    </source>
</evidence>
<feature type="transmembrane region" description="Helical" evidence="6">
    <location>
        <begin position="386"/>
        <end position="411"/>
    </location>
</feature>
<keyword evidence="2" id="KW-0813">Transport</keyword>
<keyword evidence="5 6" id="KW-0472">Membrane</keyword>
<evidence type="ECO:0000256" key="1">
    <source>
        <dbReference type="ARBA" id="ARBA00004141"/>
    </source>
</evidence>
<organism evidence="7 8">
    <name type="scientific">Saitozyma podzolica</name>
    <dbReference type="NCBI Taxonomy" id="1890683"/>
    <lineage>
        <taxon>Eukaryota</taxon>
        <taxon>Fungi</taxon>
        <taxon>Dikarya</taxon>
        <taxon>Basidiomycota</taxon>
        <taxon>Agaricomycotina</taxon>
        <taxon>Tremellomycetes</taxon>
        <taxon>Tremellales</taxon>
        <taxon>Trimorphomycetaceae</taxon>
        <taxon>Saitozyma</taxon>
    </lineage>
</organism>
<keyword evidence="4 6" id="KW-1133">Transmembrane helix</keyword>
<reference evidence="7 8" key="1">
    <citation type="submission" date="2018-11" db="EMBL/GenBank/DDBJ databases">
        <title>Genome sequence of Saitozyma podzolica DSM 27192.</title>
        <authorList>
            <person name="Aliyu H."/>
            <person name="Gorte O."/>
            <person name="Ochsenreither K."/>
        </authorList>
    </citation>
    <scope>NUCLEOTIDE SEQUENCE [LARGE SCALE GENOMIC DNA]</scope>
    <source>
        <strain evidence="7 8">DSM 27192</strain>
    </source>
</reference>
<dbReference type="EMBL" id="RSCD01000003">
    <property type="protein sequence ID" value="RSH93709.1"/>
    <property type="molecule type" value="Genomic_DNA"/>
</dbReference>
<dbReference type="InterPro" id="IPR002293">
    <property type="entry name" value="AA/rel_permease1"/>
</dbReference>
<dbReference type="STRING" id="1890683.A0A427YRN0"/>
<evidence type="ECO:0000313" key="8">
    <source>
        <dbReference type="Proteomes" id="UP000279259"/>
    </source>
</evidence>
<keyword evidence="8" id="KW-1185">Reference proteome</keyword>
<comment type="subcellular location">
    <subcellularLocation>
        <location evidence="1">Membrane</location>
        <topology evidence="1">Multi-pass membrane protein</topology>
    </subcellularLocation>
</comment>
<dbReference type="PANTHER" id="PTHR45649:SF13">
    <property type="entry name" value="THIAMINE TRANSPORTER THI9"/>
    <property type="match status" value="1"/>
</dbReference>
<name>A0A427YRN0_9TREE</name>
<feature type="transmembrane region" description="Helical" evidence="6">
    <location>
        <begin position="282"/>
        <end position="302"/>
    </location>
</feature>
<evidence type="ECO:0000256" key="4">
    <source>
        <dbReference type="ARBA" id="ARBA00022989"/>
    </source>
</evidence>
<evidence type="ECO:0000313" key="7">
    <source>
        <dbReference type="EMBL" id="RSH93709.1"/>
    </source>
</evidence>
<dbReference type="PANTHER" id="PTHR45649">
    <property type="entry name" value="AMINO-ACID PERMEASE BAT1"/>
    <property type="match status" value="1"/>
</dbReference>
<feature type="transmembrane region" description="Helical" evidence="6">
    <location>
        <begin position="322"/>
        <end position="345"/>
    </location>
</feature>
<dbReference type="GO" id="GO:0022857">
    <property type="term" value="F:transmembrane transporter activity"/>
    <property type="evidence" value="ECO:0007669"/>
    <property type="project" value="InterPro"/>
</dbReference>
<feature type="transmembrane region" description="Helical" evidence="6">
    <location>
        <begin position="195"/>
        <end position="217"/>
    </location>
</feature>
<gene>
    <name evidence="7" type="ORF">EHS25_006356</name>
</gene>
<feature type="transmembrane region" description="Helical" evidence="6">
    <location>
        <begin position="69"/>
        <end position="93"/>
    </location>
</feature>
<dbReference type="Proteomes" id="UP000279259">
    <property type="component" value="Unassembled WGS sequence"/>
</dbReference>
<dbReference type="AlphaFoldDB" id="A0A427YRN0"/>
<dbReference type="Pfam" id="PF13520">
    <property type="entry name" value="AA_permease_2"/>
    <property type="match status" value="1"/>
</dbReference>
<keyword evidence="3 6" id="KW-0812">Transmembrane</keyword>
<dbReference type="Gene3D" id="1.20.1740.10">
    <property type="entry name" value="Amino acid/polyamine transporter I"/>
    <property type="match status" value="1"/>
</dbReference>
<evidence type="ECO:0000256" key="6">
    <source>
        <dbReference type="SAM" id="Phobius"/>
    </source>
</evidence>